<name>A0AAD7FWI8_MYCRO</name>
<gene>
    <name evidence="1" type="ORF">B0H17DRAFT_1216185</name>
</gene>
<evidence type="ECO:0008006" key="3">
    <source>
        <dbReference type="Google" id="ProtNLM"/>
    </source>
</evidence>
<keyword evidence="2" id="KW-1185">Reference proteome</keyword>
<protein>
    <recommendedName>
        <fullName evidence="3">F-box domain-containing protein</fullName>
    </recommendedName>
</protein>
<evidence type="ECO:0000313" key="1">
    <source>
        <dbReference type="EMBL" id="KAJ7643224.1"/>
    </source>
</evidence>
<comment type="caution">
    <text evidence="1">The sequence shown here is derived from an EMBL/GenBank/DDBJ whole genome shotgun (WGS) entry which is preliminary data.</text>
</comment>
<dbReference type="EMBL" id="JARKIE010000407">
    <property type="protein sequence ID" value="KAJ7643224.1"/>
    <property type="molecule type" value="Genomic_DNA"/>
</dbReference>
<sequence>MKDELCPASLAQLVSAFPNLTHLDICISTVRILEYRESLILLTKLQSLRIEQYRINDESVGNDIWNDNNESDESDGEPRTMPVQKMFPPSDYIEQFDAFLPSLPQLACIEIFLLANSVEFWDEEDFDLIFSPPAMRGSYHFRVNGGKAVLERATLDLSTTPA</sequence>
<evidence type="ECO:0000313" key="2">
    <source>
        <dbReference type="Proteomes" id="UP001221757"/>
    </source>
</evidence>
<accession>A0AAD7FWI8</accession>
<organism evidence="1 2">
    <name type="scientific">Mycena rosella</name>
    <name type="common">Pink bonnet</name>
    <name type="synonym">Agaricus rosellus</name>
    <dbReference type="NCBI Taxonomy" id="1033263"/>
    <lineage>
        <taxon>Eukaryota</taxon>
        <taxon>Fungi</taxon>
        <taxon>Dikarya</taxon>
        <taxon>Basidiomycota</taxon>
        <taxon>Agaricomycotina</taxon>
        <taxon>Agaricomycetes</taxon>
        <taxon>Agaricomycetidae</taxon>
        <taxon>Agaricales</taxon>
        <taxon>Marasmiineae</taxon>
        <taxon>Mycenaceae</taxon>
        <taxon>Mycena</taxon>
    </lineage>
</organism>
<dbReference type="Proteomes" id="UP001221757">
    <property type="component" value="Unassembled WGS sequence"/>
</dbReference>
<proteinExistence type="predicted"/>
<dbReference type="AlphaFoldDB" id="A0AAD7FWI8"/>
<reference evidence="1" key="1">
    <citation type="submission" date="2023-03" db="EMBL/GenBank/DDBJ databases">
        <title>Massive genome expansion in bonnet fungi (Mycena s.s.) driven by repeated elements and novel gene families across ecological guilds.</title>
        <authorList>
            <consortium name="Lawrence Berkeley National Laboratory"/>
            <person name="Harder C.B."/>
            <person name="Miyauchi S."/>
            <person name="Viragh M."/>
            <person name="Kuo A."/>
            <person name="Thoen E."/>
            <person name="Andreopoulos B."/>
            <person name="Lu D."/>
            <person name="Skrede I."/>
            <person name="Drula E."/>
            <person name="Henrissat B."/>
            <person name="Morin E."/>
            <person name="Kohler A."/>
            <person name="Barry K."/>
            <person name="LaButti K."/>
            <person name="Morin E."/>
            <person name="Salamov A."/>
            <person name="Lipzen A."/>
            <person name="Mereny Z."/>
            <person name="Hegedus B."/>
            <person name="Baldrian P."/>
            <person name="Stursova M."/>
            <person name="Weitz H."/>
            <person name="Taylor A."/>
            <person name="Grigoriev I.V."/>
            <person name="Nagy L.G."/>
            <person name="Martin F."/>
            <person name="Kauserud H."/>
        </authorList>
    </citation>
    <scope>NUCLEOTIDE SEQUENCE</scope>
    <source>
        <strain evidence="1">CBHHK067</strain>
    </source>
</reference>